<evidence type="ECO:0000313" key="4">
    <source>
        <dbReference type="Proteomes" id="UP000038622"/>
    </source>
</evidence>
<dbReference type="EMBL" id="CDMH01000034">
    <property type="protein sequence ID" value="CRF42523.1"/>
    <property type="molecule type" value="Genomic_DNA"/>
</dbReference>
<evidence type="ECO:0000313" key="5">
    <source>
        <dbReference type="Proteomes" id="UP000041394"/>
    </source>
</evidence>
<protein>
    <submittedName>
        <fullName evidence="1">Uncharacterized protein</fullName>
    </submittedName>
</protein>
<dbReference type="Proteomes" id="UP000045175">
    <property type="component" value="Unassembled WGS sequence"/>
</dbReference>
<proteinExistence type="predicted"/>
<evidence type="ECO:0000313" key="3">
    <source>
        <dbReference type="EMBL" id="CRF44171.1"/>
    </source>
</evidence>
<dbReference type="Proteomes" id="UP000041394">
    <property type="component" value="Unassembled WGS sequence"/>
</dbReference>
<name>A0A0K2X5R5_9HELI</name>
<accession>A0A0K2X5R5</accession>
<reference evidence="1" key="1">
    <citation type="submission" date="2014-12" db="EMBL/GenBank/DDBJ databases">
        <title>Whole genome sequences of four Staphylococcus schleiferi canine isolates.</title>
        <authorList>
            <person name="Misic A.M."/>
            <person name="Cain C."/>
            <person name="Morris D.O."/>
            <person name="Rankin S."/>
            <person name="Beiting D."/>
        </authorList>
    </citation>
    <scope>NUCLEOTIDE SEQUENCE</scope>
    <source>
        <strain evidence="1">ASB11</strain>
        <strain evidence="2">ASB13</strain>
        <strain evidence="3">ASB9</strain>
    </source>
</reference>
<dbReference type="Proteomes" id="UP000038622">
    <property type="component" value="Unassembled WGS sequence"/>
</dbReference>
<reference evidence="5 6" key="2">
    <citation type="submission" date="2014-12" db="EMBL/GenBank/DDBJ databases">
        <authorList>
            <person name="Jaenicke S."/>
        </authorList>
    </citation>
    <scope>NUCLEOTIDE SEQUENCE [LARGE SCALE GENOMIC DNA]</scope>
</reference>
<dbReference type="STRING" id="1578720.HAL011_16140"/>
<evidence type="ECO:0000313" key="2">
    <source>
        <dbReference type="EMBL" id="CRF42523.1"/>
    </source>
</evidence>
<dbReference type="EMBL" id="CDMN01000031">
    <property type="protein sequence ID" value="CRF44171.1"/>
    <property type="molecule type" value="Genomic_DNA"/>
</dbReference>
<gene>
    <name evidence="1" type="ORF">HAL011_16140</name>
    <name evidence="2" type="ORF">HAL013_07110</name>
    <name evidence="3" type="ORF">HAL09_07440</name>
</gene>
<dbReference type="AlphaFoldDB" id="A0A0K2X5R5"/>
<sequence length="50" mass="6112">MDAYNARNKSRWDAQKNQEYLRMRFGTPPNSTVYWWDDAWWCDGEYLCGD</sequence>
<dbReference type="EMBL" id="CDML01000054">
    <property type="protein sequence ID" value="CRF41797.1"/>
    <property type="molecule type" value="Genomic_DNA"/>
</dbReference>
<evidence type="ECO:0000313" key="6">
    <source>
        <dbReference type="Proteomes" id="UP000045175"/>
    </source>
</evidence>
<evidence type="ECO:0000313" key="1">
    <source>
        <dbReference type="EMBL" id="CRF41797.1"/>
    </source>
</evidence>
<organism evidence="1 4">
    <name type="scientific">Helicobacter ailurogastricus</name>
    <dbReference type="NCBI Taxonomy" id="1578720"/>
    <lineage>
        <taxon>Bacteria</taxon>
        <taxon>Pseudomonadati</taxon>
        <taxon>Campylobacterota</taxon>
        <taxon>Epsilonproteobacteria</taxon>
        <taxon>Campylobacterales</taxon>
        <taxon>Helicobacteraceae</taxon>
        <taxon>Helicobacter</taxon>
    </lineage>
</organism>
<reference evidence="4" key="3">
    <citation type="submission" date="2014-12" db="EMBL/GenBank/DDBJ databases">
        <authorList>
            <person name="Smet A."/>
        </authorList>
    </citation>
    <scope>NUCLEOTIDE SEQUENCE [LARGE SCALE GENOMIC DNA]</scope>
</reference>
<keyword evidence="4" id="KW-1185">Reference proteome</keyword>